<gene>
    <name evidence="2" type="ordered locus">P9303_02801</name>
</gene>
<protein>
    <recommendedName>
        <fullName evidence="1">C-methyltransferase domain-containing protein</fullName>
    </recommendedName>
</protein>
<reference evidence="2 3" key="1">
    <citation type="journal article" date="2007" name="PLoS Genet.">
        <title>Patterns and implications of gene gain and loss in the evolution of Prochlorococcus.</title>
        <authorList>
            <person name="Kettler G.C."/>
            <person name="Martiny A.C."/>
            <person name="Huang K."/>
            <person name="Zucker J."/>
            <person name="Coleman M.L."/>
            <person name="Rodrigue S."/>
            <person name="Chen F."/>
            <person name="Lapidus A."/>
            <person name="Ferriera S."/>
            <person name="Johnson J."/>
            <person name="Steglich C."/>
            <person name="Church G.M."/>
            <person name="Richardson P."/>
            <person name="Chisholm S.W."/>
        </authorList>
    </citation>
    <scope>NUCLEOTIDE SEQUENCE [LARGE SCALE GENOMIC DNA]</scope>
    <source>
        <strain evidence="2 3">MIT 9303</strain>
    </source>
</reference>
<dbReference type="EMBL" id="CP000554">
    <property type="protein sequence ID" value="ABM77035.1"/>
    <property type="molecule type" value="Genomic_DNA"/>
</dbReference>
<dbReference type="RefSeq" id="WP_011824963.1">
    <property type="nucleotide sequence ID" value="NC_008820.1"/>
</dbReference>
<dbReference type="SUPFAM" id="SSF53335">
    <property type="entry name" value="S-adenosyl-L-methionine-dependent methyltransferases"/>
    <property type="match status" value="1"/>
</dbReference>
<dbReference type="Gene3D" id="3.40.50.150">
    <property type="entry name" value="Vaccinia Virus protein VP39"/>
    <property type="match status" value="1"/>
</dbReference>
<evidence type="ECO:0000259" key="1">
    <source>
        <dbReference type="Pfam" id="PF08484"/>
    </source>
</evidence>
<organism evidence="2 3">
    <name type="scientific">Prochlorococcus marinus (strain MIT 9303)</name>
    <dbReference type="NCBI Taxonomy" id="59922"/>
    <lineage>
        <taxon>Bacteria</taxon>
        <taxon>Bacillati</taxon>
        <taxon>Cyanobacteriota</taxon>
        <taxon>Cyanophyceae</taxon>
        <taxon>Synechococcales</taxon>
        <taxon>Prochlorococcaceae</taxon>
        <taxon>Prochlorococcus</taxon>
    </lineage>
</organism>
<dbReference type="Gene3D" id="3.40.50.720">
    <property type="entry name" value="NAD(P)-binding Rossmann-like Domain"/>
    <property type="match status" value="1"/>
</dbReference>
<dbReference type="Pfam" id="PF08484">
    <property type="entry name" value="Methyltransf_14"/>
    <property type="match status" value="1"/>
</dbReference>
<dbReference type="HOGENOM" id="CLU_050039_1_0_3"/>
<evidence type="ECO:0000313" key="3">
    <source>
        <dbReference type="Proteomes" id="UP000002274"/>
    </source>
</evidence>
<dbReference type="InterPro" id="IPR029063">
    <property type="entry name" value="SAM-dependent_MTases_sf"/>
</dbReference>
<dbReference type="KEGG" id="pmf:P9303_02801"/>
<dbReference type="Pfam" id="PF13489">
    <property type="entry name" value="Methyltransf_23"/>
    <property type="match status" value="1"/>
</dbReference>
<dbReference type="AlphaFoldDB" id="A2C6C5"/>
<accession>A2C6C5</accession>
<evidence type="ECO:0000313" key="2">
    <source>
        <dbReference type="EMBL" id="ABM77035.1"/>
    </source>
</evidence>
<dbReference type="InterPro" id="IPR013691">
    <property type="entry name" value="MeTrfase_14"/>
</dbReference>
<proteinExistence type="predicted"/>
<feature type="domain" description="C-methyltransferase" evidence="1">
    <location>
        <begin position="285"/>
        <end position="374"/>
    </location>
</feature>
<sequence length="411" mass="46872">MSGRYLDKQCPACGYTIAKMVFDAGVKPLATIAWAESEEEAKDVKSFKQEYIQCLNCSHVWNHLFDWEHVPYGNKPNKMYNNGSQWKKHIEYLRGWLSDRMPAKPTIVDIGCGDGSFLICMANHYKQKGRFLGFDPSGDVDAQQSEIHFDRTLFSPLKDTAKHKPDLIVMRHVIEHLTAPSSFLHSLAWGASSYEKTTYVYCEVPCIDRVFQTSRLADFYYEHPSQFTTLSFTRMLKTAGQIIDIQHSYDGEVICGLVELKPSSEQTKISNGSDAYFFKTSTSIHQIERQIDNLLAAHKLIAIWGGTGKCAAFMHHYSVSCDDISTVVDSDERKWGTYVPGVGQEIKPPSYLLNKLIDVLLIPTQWRAQDILIEAYSMGLTFKQVLIEHNGRLVDFRDDEHPYAKDELQQE</sequence>
<dbReference type="Proteomes" id="UP000002274">
    <property type="component" value="Chromosome"/>
</dbReference>
<dbReference type="STRING" id="59922.P9303_02801"/>
<name>A2C6C5_PROM3</name>
<dbReference type="BioCyc" id="PMAR59922:G1G80-269-MONOMER"/>